<feature type="region of interest" description="Disordered" evidence="1">
    <location>
        <begin position="113"/>
        <end position="173"/>
    </location>
</feature>
<proteinExistence type="predicted"/>
<organism evidence="2 3">
    <name type="scientific">Schizophyllum amplum</name>
    <dbReference type="NCBI Taxonomy" id="97359"/>
    <lineage>
        <taxon>Eukaryota</taxon>
        <taxon>Fungi</taxon>
        <taxon>Dikarya</taxon>
        <taxon>Basidiomycota</taxon>
        <taxon>Agaricomycotina</taxon>
        <taxon>Agaricomycetes</taxon>
        <taxon>Agaricomycetidae</taxon>
        <taxon>Agaricales</taxon>
        <taxon>Schizophyllaceae</taxon>
        <taxon>Schizophyllum</taxon>
    </lineage>
</organism>
<reference evidence="2 3" key="1">
    <citation type="journal article" date="2019" name="New Phytol.">
        <title>Comparative genomics reveals unique wood-decay strategies and fruiting body development in the Schizophyllaceae.</title>
        <authorList>
            <person name="Almasi E."/>
            <person name="Sahu N."/>
            <person name="Krizsan K."/>
            <person name="Balint B."/>
            <person name="Kovacs G.M."/>
            <person name="Kiss B."/>
            <person name="Cseklye J."/>
            <person name="Drula E."/>
            <person name="Henrissat B."/>
            <person name="Nagy I."/>
            <person name="Chovatia M."/>
            <person name="Adam C."/>
            <person name="LaButti K."/>
            <person name="Lipzen A."/>
            <person name="Riley R."/>
            <person name="Grigoriev I.V."/>
            <person name="Nagy L.G."/>
        </authorList>
    </citation>
    <scope>NUCLEOTIDE SEQUENCE [LARGE SCALE GENOMIC DNA]</scope>
    <source>
        <strain evidence="2 3">NL-1724</strain>
    </source>
</reference>
<dbReference type="AlphaFoldDB" id="A0A550CK97"/>
<gene>
    <name evidence="2" type="ORF">BD626DRAFT_487988</name>
</gene>
<feature type="compositionally biased region" description="Basic residues" evidence="1">
    <location>
        <begin position="121"/>
        <end position="130"/>
    </location>
</feature>
<feature type="region of interest" description="Disordered" evidence="1">
    <location>
        <begin position="44"/>
        <end position="64"/>
    </location>
</feature>
<sequence>MHVYGIEQDIDMDTLPERNGPCIARGRSRQTRLQCNRSTLQECSSDAERSRKRFMPRHGADTTRTDSHTILLRNSTSRHLLDMPCSHRPHHHRWPSAAVLERRWFVAGLAGDSPAEGSHPVVRHSRHRLGRPAGVAEDSSRPAQEGDLRSAVSPPLSEYPTSIGSSERMLAPL</sequence>
<evidence type="ECO:0000313" key="2">
    <source>
        <dbReference type="EMBL" id="TRM65197.1"/>
    </source>
</evidence>
<dbReference type="Proteomes" id="UP000320762">
    <property type="component" value="Unassembled WGS sequence"/>
</dbReference>
<accession>A0A550CK97</accession>
<protein>
    <submittedName>
        <fullName evidence="2">Uncharacterized protein</fullName>
    </submittedName>
</protein>
<evidence type="ECO:0000313" key="3">
    <source>
        <dbReference type="Proteomes" id="UP000320762"/>
    </source>
</evidence>
<dbReference type="EMBL" id="VDMD01000005">
    <property type="protein sequence ID" value="TRM65197.1"/>
    <property type="molecule type" value="Genomic_DNA"/>
</dbReference>
<feature type="compositionally biased region" description="Basic and acidic residues" evidence="1">
    <location>
        <begin position="138"/>
        <end position="148"/>
    </location>
</feature>
<keyword evidence="3" id="KW-1185">Reference proteome</keyword>
<comment type="caution">
    <text evidence="2">The sequence shown here is derived from an EMBL/GenBank/DDBJ whole genome shotgun (WGS) entry which is preliminary data.</text>
</comment>
<evidence type="ECO:0000256" key="1">
    <source>
        <dbReference type="SAM" id="MobiDB-lite"/>
    </source>
</evidence>
<name>A0A550CK97_9AGAR</name>